<keyword evidence="4" id="KW-0611">Plant defense</keyword>
<dbReference type="Gene3D" id="1.20.5.4130">
    <property type="match status" value="1"/>
</dbReference>
<sequence length="1288" mass="145582">MAATMIGGAFLHATVQTLVEKLTSTEFLDYIKNTNLNVSLFRQLQTTMLNLQAVLDDAEEKQISNPHVRQWLDNLKDAVFDAEDLLNEISYDSLRCKVENAQAQNKTNQVLNFLSSPFNSFYKEINSQTKIMCERLQLFAQNKDVLGLQTKIARVISRRTPSSSVVNESEMVGMERDKETIMNMLLSGMGGTHNKIGVVAILGMGGLGKTTLAQLVYNDYKVRYHFDLQAWACVSEDFDIMRVTKSLLESITSRTWDNNDLDVLRVELKKNSRDKRFLFVLDDMWNDNYSDWDELVSPFIDGKHGSMVIITTRQQKVAEVARTFPIHILEPLSNEDCWYLLSKHALRVGEFHHSTNSTLEEIGRKIARKCGGLPIAAKTIGGLLGSKVDIIEWTTILNSNVWNLPNDKILPALHLSYQCLPSHLKICFAYCSIFPKGHTLDRKKLVLLWMAEGFLDYSHGEKTMEELGGDCFAELLSRSLIQQSNDNGRGEKFFMHDLVNDLATVVSGKSCCRFECGDISENVRHVSYIQEEYDIVTKFKPFHNLKCLRTFLPIHVWRCNNYLSFKVVDDLLPSLKRLRVLSLSKYKNITKLPDDTIGKLVQLRNLDLSFTEIESLPYATCNLYNLQTLILSSCEGLTKLPVHIGNLVQLQYLDLSFTEIESLPDATCNLYNLKTLILSSCESLTELPLHIGNLVSLRHLDISETNISKLPMEMLKLTNLQTLTLFLVGKPYVGLSIKELSRFTNLRRKLVIKNLENIVDATEACDANLKSKDQIEELEMIWGKQSEDSQKVKVLLDMLQPPINLKSLNICLYGGTSFSSWLGNSSFCNLVSLVITDCEYCVILPPLGQLPSLKDLEIFGMKMLETIGPEFYYVQIEEGSESFFQPFPSLERIKFNNMPNWNQWLPFEGINFVFPRLRTMELDDCPELKGHFPSDLPCIEEIMIKGCANLLETPPTLDWLPSVKKININGLGSDASSMMFPFYSLQKLTIDGFSSPMSFPIGGLPNTLKFLIISNCENLEFLPHEYLDNSTYLEELTISYSCNSMISFTLGSLPILKSMFFEGCKNLKSISIAEDASEKSLSFLRSIKIWDCNELESFPSGGLATPNLVYIALWKCEKLHSLPEAMTDLTGLKEMEIDNLPNVQSFVIDDLPSSLQELTVGSVGGIMWKTEPTWEHLTCLSVLRISGNDMVNSLMASLLPASLLRLRVCGLTDTNLDGKWFLHLSSLRNLEIVNAPKLESLPNEGLPTSISVLSLTRCPLLEAGLQSKQEWRKILHIPAIIIDDKLIT</sequence>
<evidence type="ECO:0000259" key="6">
    <source>
        <dbReference type="Pfam" id="PF00931"/>
    </source>
</evidence>
<evidence type="ECO:0000259" key="7">
    <source>
        <dbReference type="Pfam" id="PF18052"/>
    </source>
</evidence>
<dbReference type="InterPro" id="IPR036388">
    <property type="entry name" value="WH-like_DNA-bd_sf"/>
</dbReference>
<dbReference type="EMBL" id="PSQE01000003">
    <property type="protein sequence ID" value="RHN66309.1"/>
    <property type="molecule type" value="Genomic_DNA"/>
</dbReference>
<reference evidence="10 13" key="2">
    <citation type="journal article" date="2014" name="BMC Genomics">
        <title>An improved genome release (version Mt4.0) for the model legume Medicago truncatula.</title>
        <authorList>
            <person name="Tang H."/>
            <person name="Krishnakumar V."/>
            <person name="Bidwell S."/>
            <person name="Rosen B."/>
            <person name="Chan A."/>
            <person name="Zhou S."/>
            <person name="Gentzbittel L."/>
            <person name="Childs K.L."/>
            <person name="Yandell M."/>
            <person name="Gundlach H."/>
            <person name="Mayer K.F."/>
            <person name="Schwartz D.C."/>
            <person name="Town C.D."/>
        </authorList>
    </citation>
    <scope>GENOME REANNOTATION</scope>
    <source>
        <strain evidence="12 13">cv. Jemalong A17</strain>
    </source>
</reference>
<evidence type="ECO:0000313" key="13">
    <source>
        <dbReference type="Proteomes" id="UP000002051"/>
    </source>
</evidence>
<accession>G7IWZ2</accession>
<dbReference type="Pfam" id="PF25019">
    <property type="entry name" value="LRR_R13L1-DRL21"/>
    <property type="match status" value="1"/>
</dbReference>
<dbReference type="GO" id="GO:0043531">
    <property type="term" value="F:ADP binding"/>
    <property type="evidence" value="ECO:0007669"/>
    <property type="project" value="InterPro"/>
</dbReference>
<dbReference type="GO" id="GO:0051707">
    <property type="term" value="P:response to other organism"/>
    <property type="evidence" value="ECO:0007669"/>
    <property type="project" value="UniProtKB-ARBA"/>
</dbReference>
<dbReference type="InterPro" id="IPR027417">
    <property type="entry name" value="P-loop_NTPase"/>
</dbReference>
<dbReference type="Gene3D" id="1.10.8.430">
    <property type="entry name" value="Helical domain of apoptotic protease-activating factors"/>
    <property type="match status" value="1"/>
</dbReference>
<dbReference type="InterPro" id="IPR032675">
    <property type="entry name" value="LRR_dom_sf"/>
</dbReference>
<dbReference type="eggNOG" id="KOG4658">
    <property type="taxonomic scope" value="Eukaryota"/>
</dbReference>
<dbReference type="InterPro" id="IPR041118">
    <property type="entry name" value="Rx_N"/>
</dbReference>
<protein>
    <submittedName>
        <fullName evidence="10">LRR and NB-ARC domain disease resistance protein</fullName>
    </submittedName>
    <submittedName>
        <fullName evidence="11">Putative P-loop containing nucleoside triphosphate hydrolase, leucine-rich repeat domain, L</fullName>
    </submittedName>
</protein>
<evidence type="ECO:0000313" key="12">
    <source>
        <dbReference type="EnsemblPlants" id="AES69608"/>
    </source>
</evidence>
<keyword evidence="1" id="KW-0433">Leucine-rich repeat</keyword>
<keyword evidence="2" id="KW-0677">Repeat</keyword>
<evidence type="ECO:0000256" key="2">
    <source>
        <dbReference type="ARBA" id="ARBA00022737"/>
    </source>
</evidence>
<dbReference type="GO" id="GO:0016787">
    <property type="term" value="F:hydrolase activity"/>
    <property type="evidence" value="ECO:0007669"/>
    <property type="project" value="UniProtKB-KW"/>
</dbReference>
<dbReference type="InterPro" id="IPR002182">
    <property type="entry name" value="NB-ARC"/>
</dbReference>
<dbReference type="GO" id="GO:0005524">
    <property type="term" value="F:ATP binding"/>
    <property type="evidence" value="ECO:0007669"/>
    <property type="project" value="UniProtKB-KW"/>
</dbReference>
<dbReference type="InterPro" id="IPR042197">
    <property type="entry name" value="Apaf_helical"/>
</dbReference>
<evidence type="ECO:0000313" key="11">
    <source>
        <dbReference type="EMBL" id="RHN66309.1"/>
    </source>
</evidence>
<dbReference type="HOGENOM" id="CLU_000837_8_8_1"/>
<dbReference type="SMART" id="SM00369">
    <property type="entry name" value="LRR_TYP"/>
    <property type="match status" value="3"/>
</dbReference>
<dbReference type="OrthoDB" id="1896560at2759"/>
<dbReference type="EMBL" id="CM001219">
    <property type="protein sequence ID" value="AES69608.2"/>
    <property type="molecule type" value="Genomic_DNA"/>
</dbReference>
<dbReference type="Gene3D" id="3.40.50.300">
    <property type="entry name" value="P-loop containing nucleotide triphosphate hydrolases"/>
    <property type="match status" value="1"/>
</dbReference>
<dbReference type="Pfam" id="PF18052">
    <property type="entry name" value="Rx_N"/>
    <property type="match status" value="1"/>
</dbReference>
<dbReference type="FunFam" id="3.40.50.300:FF:001091">
    <property type="entry name" value="Probable disease resistance protein At1g61300"/>
    <property type="match status" value="1"/>
</dbReference>
<evidence type="ECO:0000259" key="9">
    <source>
        <dbReference type="Pfam" id="PF25019"/>
    </source>
</evidence>
<evidence type="ECO:0000256" key="3">
    <source>
        <dbReference type="ARBA" id="ARBA00022741"/>
    </source>
</evidence>
<keyword evidence="11" id="KW-0378">Hydrolase</keyword>
<dbReference type="Pfam" id="PF23559">
    <property type="entry name" value="WHD_DRP"/>
    <property type="match status" value="1"/>
</dbReference>
<evidence type="ECO:0000256" key="5">
    <source>
        <dbReference type="ARBA" id="ARBA00022840"/>
    </source>
</evidence>
<dbReference type="GO" id="GO:0006952">
    <property type="term" value="P:defense response"/>
    <property type="evidence" value="ECO:0007669"/>
    <property type="project" value="UniProtKB-KW"/>
</dbReference>
<feature type="domain" description="Disease resistance N-terminal" evidence="7">
    <location>
        <begin position="15"/>
        <end position="102"/>
    </location>
</feature>
<evidence type="ECO:0000256" key="1">
    <source>
        <dbReference type="ARBA" id="ARBA00022614"/>
    </source>
</evidence>
<dbReference type="PaxDb" id="3880-AES69608"/>
<name>G7IWZ2_MEDTR</name>
<feature type="domain" description="Disease resistance protein winged helix" evidence="8">
    <location>
        <begin position="433"/>
        <end position="503"/>
    </location>
</feature>
<dbReference type="Gene3D" id="1.10.10.10">
    <property type="entry name" value="Winged helix-like DNA-binding domain superfamily/Winged helix DNA-binding domain"/>
    <property type="match status" value="1"/>
</dbReference>
<dbReference type="KEGG" id="mtr:11406209"/>
<dbReference type="InterPro" id="IPR003591">
    <property type="entry name" value="Leu-rich_rpt_typical-subtyp"/>
</dbReference>
<dbReference type="Proteomes" id="UP000002051">
    <property type="component" value="Chromosome 3"/>
</dbReference>
<evidence type="ECO:0000259" key="8">
    <source>
        <dbReference type="Pfam" id="PF23559"/>
    </source>
</evidence>
<dbReference type="FunFam" id="1.10.10.10:FF:000322">
    <property type="entry name" value="Probable disease resistance protein At1g63360"/>
    <property type="match status" value="1"/>
</dbReference>
<feature type="domain" description="R13L1/DRL21-like LRR repeat region" evidence="9">
    <location>
        <begin position="737"/>
        <end position="861"/>
    </location>
</feature>
<dbReference type="PANTHER" id="PTHR36766">
    <property type="entry name" value="PLANT BROAD-SPECTRUM MILDEW RESISTANCE PROTEIN RPW8"/>
    <property type="match status" value="1"/>
</dbReference>
<dbReference type="Gramene" id="rna14263">
    <property type="protein sequence ID" value="RHN66309.1"/>
    <property type="gene ID" value="gene14263"/>
</dbReference>
<keyword evidence="3" id="KW-0547">Nucleotide-binding</keyword>
<dbReference type="PRINTS" id="PR00364">
    <property type="entry name" value="DISEASERSIST"/>
</dbReference>
<dbReference type="PANTHER" id="PTHR36766:SF40">
    <property type="entry name" value="DISEASE RESISTANCE PROTEIN RGA3"/>
    <property type="match status" value="1"/>
</dbReference>
<dbReference type="EnsemblPlants" id="AES69608">
    <property type="protein sequence ID" value="AES69608"/>
    <property type="gene ID" value="MTR_3g032110"/>
</dbReference>
<reference evidence="10 13" key="1">
    <citation type="journal article" date="2011" name="Nature">
        <title>The Medicago genome provides insight into the evolution of rhizobial symbioses.</title>
        <authorList>
            <person name="Young N.D."/>
            <person name="Debelle F."/>
            <person name="Oldroyd G.E."/>
            <person name="Geurts R."/>
            <person name="Cannon S.B."/>
            <person name="Udvardi M.K."/>
            <person name="Benedito V.A."/>
            <person name="Mayer K.F."/>
            <person name="Gouzy J."/>
            <person name="Schoof H."/>
            <person name="Van de Peer Y."/>
            <person name="Proost S."/>
            <person name="Cook D.R."/>
            <person name="Meyers B.C."/>
            <person name="Spannagl M."/>
            <person name="Cheung F."/>
            <person name="De Mita S."/>
            <person name="Krishnakumar V."/>
            <person name="Gundlach H."/>
            <person name="Zhou S."/>
            <person name="Mudge J."/>
            <person name="Bharti A.K."/>
            <person name="Murray J.D."/>
            <person name="Naoumkina M.A."/>
            <person name="Rosen B."/>
            <person name="Silverstein K.A."/>
            <person name="Tang H."/>
            <person name="Rombauts S."/>
            <person name="Zhao P.X."/>
            <person name="Zhou P."/>
            <person name="Barbe V."/>
            <person name="Bardou P."/>
            <person name="Bechner M."/>
            <person name="Bellec A."/>
            <person name="Berger A."/>
            <person name="Berges H."/>
            <person name="Bidwell S."/>
            <person name="Bisseling T."/>
            <person name="Choisne N."/>
            <person name="Couloux A."/>
            <person name="Denny R."/>
            <person name="Deshpande S."/>
            <person name="Dai X."/>
            <person name="Doyle J.J."/>
            <person name="Dudez A.M."/>
            <person name="Farmer A.D."/>
            <person name="Fouteau S."/>
            <person name="Franken C."/>
            <person name="Gibelin C."/>
            <person name="Gish J."/>
            <person name="Goldstein S."/>
            <person name="Gonzalez A.J."/>
            <person name="Green P.J."/>
            <person name="Hallab A."/>
            <person name="Hartog M."/>
            <person name="Hua A."/>
            <person name="Humphray S.J."/>
            <person name="Jeong D.H."/>
            <person name="Jing Y."/>
            <person name="Jocker A."/>
            <person name="Kenton S.M."/>
            <person name="Kim D.J."/>
            <person name="Klee K."/>
            <person name="Lai H."/>
            <person name="Lang C."/>
            <person name="Lin S."/>
            <person name="Macmil S.L."/>
            <person name="Magdelenat G."/>
            <person name="Matthews L."/>
            <person name="McCorrison J."/>
            <person name="Monaghan E.L."/>
            <person name="Mun J.H."/>
            <person name="Najar F.Z."/>
            <person name="Nicholson C."/>
            <person name="Noirot C."/>
            <person name="O'Bleness M."/>
            <person name="Paule C.R."/>
            <person name="Poulain J."/>
            <person name="Prion F."/>
            <person name="Qin B."/>
            <person name="Qu C."/>
            <person name="Retzel E.F."/>
            <person name="Riddle C."/>
            <person name="Sallet E."/>
            <person name="Samain S."/>
            <person name="Samson N."/>
            <person name="Sanders I."/>
            <person name="Saurat O."/>
            <person name="Scarpelli C."/>
            <person name="Schiex T."/>
            <person name="Segurens B."/>
            <person name="Severin A.J."/>
            <person name="Sherrier D.J."/>
            <person name="Shi R."/>
            <person name="Sims S."/>
            <person name="Singer S.R."/>
            <person name="Sinharoy S."/>
            <person name="Sterck L."/>
            <person name="Viollet A."/>
            <person name="Wang B.B."/>
            <person name="Wang K."/>
            <person name="Wang M."/>
            <person name="Wang X."/>
            <person name="Warfsmann J."/>
            <person name="Weissenbach J."/>
            <person name="White D.D."/>
            <person name="White J.D."/>
            <person name="Wiley G.B."/>
            <person name="Wincker P."/>
            <person name="Xing Y."/>
            <person name="Yang L."/>
            <person name="Yao Z."/>
            <person name="Ying F."/>
            <person name="Zhai J."/>
            <person name="Zhou L."/>
            <person name="Zuber A."/>
            <person name="Denarie J."/>
            <person name="Dixon R.A."/>
            <person name="May G.D."/>
            <person name="Schwartz D.C."/>
            <person name="Rogers J."/>
            <person name="Quetier F."/>
            <person name="Town C.D."/>
            <person name="Roe B.A."/>
        </authorList>
    </citation>
    <scope>NUCLEOTIDE SEQUENCE [LARGE SCALE GENOMIC DNA]</scope>
    <source>
        <strain evidence="10">A17</strain>
        <strain evidence="12 13">cv. Jemalong A17</strain>
    </source>
</reference>
<dbReference type="Proteomes" id="UP000265566">
    <property type="component" value="Chromosome 3"/>
</dbReference>
<proteinExistence type="predicted"/>
<keyword evidence="13" id="KW-1185">Reference proteome</keyword>
<dbReference type="Gene3D" id="3.80.10.10">
    <property type="entry name" value="Ribonuclease Inhibitor"/>
    <property type="match status" value="2"/>
</dbReference>
<dbReference type="InterPro" id="IPR058922">
    <property type="entry name" value="WHD_DRP"/>
</dbReference>
<accession>A0A0C3VE14</accession>
<organism evidence="10 13">
    <name type="scientific">Medicago truncatula</name>
    <name type="common">Barrel medic</name>
    <name type="synonym">Medicago tribuloides</name>
    <dbReference type="NCBI Taxonomy" id="3880"/>
    <lineage>
        <taxon>Eukaryota</taxon>
        <taxon>Viridiplantae</taxon>
        <taxon>Streptophyta</taxon>
        <taxon>Embryophyta</taxon>
        <taxon>Tracheophyta</taxon>
        <taxon>Spermatophyta</taxon>
        <taxon>Magnoliopsida</taxon>
        <taxon>eudicotyledons</taxon>
        <taxon>Gunneridae</taxon>
        <taxon>Pentapetalae</taxon>
        <taxon>rosids</taxon>
        <taxon>fabids</taxon>
        <taxon>Fabales</taxon>
        <taxon>Fabaceae</taxon>
        <taxon>Papilionoideae</taxon>
        <taxon>50 kb inversion clade</taxon>
        <taxon>NPAAA clade</taxon>
        <taxon>Hologalegina</taxon>
        <taxon>IRL clade</taxon>
        <taxon>Trifolieae</taxon>
        <taxon>Medicago</taxon>
    </lineage>
</organism>
<dbReference type="SUPFAM" id="SSF52540">
    <property type="entry name" value="P-loop containing nucleoside triphosphate hydrolases"/>
    <property type="match status" value="1"/>
</dbReference>
<dbReference type="Pfam" id="PF00931">
    <property type="entry name" value="NB-ARC"/>
    <property type="match status" value="1"/>
</dbReference>
<reference evidence="11" key="4">
    <citation type="journal article" date="2018" name="Nat. Plants">
        <title>Whole-genome landscape of Medicago truncatula symbiotic genes.</title>
        <authorList>
            <person name="Pecrix Y."/>
            <person name="Gamas P."/>
            <person name="Carrere S."/>
        </authorList>
    </citation>
    <scope>NUCLEOTIDE SEQUENCE</scope>
    <source>
        <tissue evidence="11">Leaves</tissue>
    </source>
</reference>
<feature type="domain" description="NB-ARC" evidence="6">
    <location>
        <begin position="177"/>
        <end position="346"/>
    </location>
</feature>
<dbReference type="SUPFAM" id="SSF52058">
    <property type="entry name" value="L domain-like"/>
    <property type="match status" value="2"/>
</dbReference>
<gene>
    <name evidence="12" type="primary">11406209</name>
    <name evidence="10" type="ordered locus">MTR_3g032110</name>
    <name evidence="11" type="ORF">MtrunA17_Chr3g0089471</name>
</gene>
<reference evidence="12" key="3">
    <citation type="submission" date="2015-04" db="UniProtKB">
        <authorList>
            <consortium name="EnsemblPlants"/>
        </authorList>
    </citation>
    <scope>IDENTIFICATION</scope>
    <source>
        <strain evidence="12">cv. Jemalong A17</strain>
    </source>
</reference>
<dbReference type="InterPro" id="IPR056789">
    <property type="entry name" value="LRR_R13L1-DRL21"/>
</dbReference>
<keyword evidence="5" id="KW-0067">ATP-binding</keyword>
<evidence type="ECO:0000256" key="4">
    <source>
        <dbReference type="ARBA" id="ARBA00022821"/>
    </source>
</evidence>
<evidence type="ECO:0000313" key="10">
    <source>
        <dbReference type="EMBL" id="AES69608.2"/>
    </source>
</evidence>